<dbReference type="InterPro" id="IPR046484">
    <property type="entry name" value="DUF6577"/>
</dbReference>
<dbReference type="Pfam" id="PF20217">
    <property type="entry name" value="DUF6577"/>
    <property type="match status" value="1"/>
</dbReference>
<protein>
    <submittedName>
        <fullName evidence="1">Uncharacterized protein</fullName>
    </submittedName>
</protein>
<dbReference type="AlphaFoldDB" id="A0A7K1T096"/>
<accession>A0A7K1T096</accession>
<dbReference type="Proteomes" id="UP000462014">
    <property type="component" value="Unassembled WGS sequence"/>
</dbReference>
<organism evidence="1 2">
    <name type="scientific">Mucilaginibacter arboris</name>
    <dbReference type="NCBI Taxonomy" id="2682090"/>
    <lineage>
        <taxon>Bacteria</taxon>
        <taxon>Pseudomonadati</taxon>
        <taxon>Bacteroidota</taxon>
        <taxon>Sphingobacteriia</taxon>
        <taxon>Sphingobacteriales</taxon>
        <taxon>Sphingobacteriaceae</taxon>
        <taxon>Mucilaginibacter</taxon>
    </lineage>
</organism>
<keyword evidence="2" id="KW-1185">Reference proteome</keyword>
<proteinExistence type="predicted"/>
<comment type="caution">
    <text evidence="1">The sequence shown here is derived from an EMBL/GenBank/DDBJ whole genome shotgun (WGS) entry which is preliminary data.</text>
</comment>
<evidence type="ECO:0000313" key="2">
    <source>
        <dbReference type="Proteomes" id="UP000462014"/>
    </source>
</evidence>
<sequence>MAKDLIVEQLKRKFEGKETFSRKELFDFYLRFDPDLKETTFRWRIYDLREKKIINPISRELFSFTYKPTFKPEFNDSEKKIITKIIKQFPEMKLCIWSTRILNEFMLHQVVKFITIIEVEKDALVPVFHFLKDINVRDVYLQPEEKELEWYVYEGGSALIIESLVSKAPVQKFRNIPVPTIEKIIVDIFTDQRLFNTYQGSELGQIINTVYSRYQLDFTKLFSYAKRRRKESDLMEYLSHYTDIPQTILYD</sequence>
<evidence type="ECO:0000313" key="1">
    <source>
        <dbReference type="EMBL" id="MVN22984.1"/>
    </source>
</evidence>
<dbReference type="EMBL" id="WPIK01000016">
    <property type="protein sequence ID" value="MVN22984.1"/>
    <property type="molecule type" value="Genomic_DNA"/>
</dbReference>
<gene>
    <name evidence="1" type="ORF">GO621_15770</name>
</gene>
<dbReference type="RefSeq" id="WP_157568771.1">
    <property type="nucleotide sequence ID" value="NZ_WPIK01000016.1"/>
</dbReference>
<reference evidence="1 2" key="1">
    <citation type="submission" date="2019-12" db="EMBL/GenBank/DDBJ databases">
        <title>Mucilaginibacter sp. HMF7410 genome sequencing and assembly.</title>
        <authorList>
            <person name="Kang H."/>
            <person name="Cha I."/>
            <person name="Kim H."/>
            <person name="Joh K."/>
        </authorList>
    </citation>
    <scope>NUCLEOTIDE SEQUENCE [LARGE SCALE GENOMIC DNA]</scope>
    <source>
        <strain evidence="1 2">HMF7410</strain>
    </source>
</reference>
<name>A0A7K1T096_9SPHI</name>